<evidence type="ECO:0000256" key="1">
    <source>
        <dbReference type="SAM" id="Phobius"/>
    </source>
</evidence>
<accession>A0A095YI37</accession>
<reference evidence="2 3" key="1">
    <citation type="submission" date="2014-07" db="EMBL/GenBank/DDBJ databases">
        <authorList>
            <person name="McCorrison J."/>
            <person name="Sanka R."/>
            <person name="Torralba M."/>
            <person name="Gillis M."/>
            <person name="Haft D.H."/>
            <person name="Methe B."/>
            <person name="Sutton G."/>
            <person name="Nelson K.E."/>
        </authorList>
    </citation>
    <scope>NUCLEOTIDE SEQUENCE [LARGE SCALE GENOMIC DNA]</scope>
    <source>
        <strain evidence="2 3">S7-1-13</strain>
    </source>
</reference>
<organism evidence="2 3">
    <name type="scientific">Anaerococcus lactolyticus S7-1-13</name>
    <dbReference type="NCBI Taxonomy" id="1284686"/>
    <lineage>
        <taxon>Bacteria</taxon>
        <taxon>Bacillati</taxon>
        <taxon>Bacillota</taxon>
        <taxon>Tissierellia</taxon>
        <taxon>Tissierellales</taxon>
        <taxon>Peptoniphilaceae</taxon>
        <taxon>Anaerococcus</taxon>
    </lineage>
</organism>
<dbReference type="AlphaFoldDB" id="A0A095YI37"/>
<keyword evidence="1" id="KW-1133">Transmembrane helix</keyword>
<keyword evidence="1" id="KW-0472">Membrane</keyword>
<dbReference type="RefSeq" id="WP_037325901.1">
    <property type="nucleotide sequence ID" value="NZ_JRMW01000003.1"/>
</dbReference>
<evidence type="ECO:0000313" key="3">
    <source>
        <dbReference type="Proteomes" id="UP000029579"/>
    </source>
</evidence>
<gene>
    <name evidence="2" type="ORF">HMPREF1630_00140</name>
</gene>
<proteinExistence type="predicted"/>
<keyword evidence="1" id="KW-0812">Transmembrane</keyword>
<protein>
    <submittedName>
        <fullName evidence="2">Uncharacterized protein</fullName>
    </submittedName>
</protein>
<comment type="caution">
    <text evidence="2">The sequence shown here is derived from an EMBL/GenBank/DDBJ whole genome shotgun (WGS) entry which is preliminary data.</text>
</comment>
<feature type="transmembrane region" description="Helical" evidence="1">
    <location>
        <begin position="35"/>
        <end position="53"/>
    </location>
</feature>
<dbReference type="EMBL" id="JRMW01000003">
    <property type="protein sequence ID" value="KGF06192.1"/>
    <property type="molecule type" value="Genomic_DNA"/>
</dbReference>
<feature type="transmembrane region" description="Helical" evidence="1">
    <location>
        <begin position="12"/>
        <end position="29"/>
    </location>
</feature>
<name>A0A095YI37_9FIRM</name>
<evidence type="ECO:0000313" key="2">
    <source>
        <dbReference type="EMBL" id="KGF06192.1"/>
    </source>
</evidence>
<sequence>MFDYKENDFSSFKMLFTQLGCAVGAYTSLVLKDKIILVFLACLGAGFLLGTYLDKKKVC</sequence>
<dbReference type="Proteomes" id="UP000029579">
    <property type="component" value="Unassembled WGS sequence"/>
</dbReference>